<organism evidence="10 11">
    <name type="scientific">Aphidius gifuensis</name>
    <name type="common">Parasitoid wasp</name>
    <dbReference type="NCBI Taxonomy" id="684658"/>
    <lineage>
        <taxon>Eukaryota</taxon>
        <taxon>Metazoa</taxon>
        <taxon>Ecdysozoa</taxon>
        <taxon>Arthropoda</taxon>
        <taxon>Hexapoda</taxon>
        <taxon>Insecta</taxon>
        <taxon>Pterygota</taxon>
        <taxon>Neoptera</taxon>
        <taxon>Endopterygota</taxon>
        <taxon>Hymenoptera</taxon>
        <taxon>Apocrita</taxon>
        <taxon>Ichneumonoidea</taxon>
        <taxon>Braconidae</taxon>
        <taxon>Aphidiinae</taxon>
        <taxon>Aphidius</taxon>
    </lineage>
</organism>
<reference evidence="10 11" key="1">
    <citation type="submission" date="2020-08" db="EMBL/GenBank/DDBJ databases">
        <title>Aphidius gifuensis genome sequencing and assembly.</title>
        <authorList>
            <person name="Du Z."/>
        </authorList>
    </citation>
    <scope>NUCLEOTIDE SEQUENCE [LARGE SCALE GENOMIC DNA]</scope>
    <source>
        <strain evidence="10">YNYX2018</strain>
        <tissue evidence="10">Adults</tissue>
    </source>
</reference>
<dbReference type="Proteomes" id="UP000639338">
    <property type="component" value="Unassembled WGS sequence"/>
</dbReference>
<dbReference type="AlphaFoldDB" id="A0A835CPS4"/>
<evidence type="ECO:0000256" key="5">
    <source>
        <dbReference type="ARBA" id="ARBA00022989"/>
    </source>
</evidence>
<evidence type="ECO:0000256" key="3">
    <source>
        <dbReference type="ARBA" id="ARBA00022692"/>
    </source>
</evidence>
<accession>A0A835CPS4</accession>
<dbReference type="PANTHER" id="PTHR33562">
    <property type="entry name" value="ATILLA, ISOFORM B-RELATED-RELATED"/>
    <property type="match status" value="1"/>
</dbReference>
<evidence type="ECO:0000256" key="6">
    <source>
        <dbReference type="ARBA" id="ARBA00023136"/>
    </source>
</evidence>
<dbReference type="EMBL" id="JACMRX010000004">
    <property type="protein sequence ID" value="KAF7990964.1"/>
    <property type="molecule type" value="Genomic_DNA"/>
</dbReference>
<name>A0A835CPS4_APHGI</name>
<comment type="caution">
    <text evidence="10">The sequence shown here is derived from an EMBL/GenBank/DDBJ whole genome shotgun (WGS) entry which is preliminary data.</text>
</comment>
<protein>
    <recommendedName>
        <fullName evidence="12">Protein sleepless</fullName>
    </recommendedName>
</protein>
<dbReference type="PANTHER" id="PTHR33562:SF17">
    <property type="entry name" value="PROTEIN QUIVER"/>
    <property type="match status" value="1"/>
</dbReference>
<evidence type="ECO:0000313" key="11">
    <source>
        <dbReference type="Proteomes" id="UP000639338"/>
    </source>
</evidence>
<evidence type="ECO:0000256" key="8">
    <source>
        <dbReference type="ARBA" id="ARBA00023288"/>
    </source>
</evidence>
<comment type="subcellular location">
    <subcellularLocation>
        <location evidence="1">Membrane</location>
        <topology evidence="1">Lipid-anchor</topology>
        <topology evidence="1">GPI-anchor</topology>
    </subcellularLocation>
</comment>
<gene>
    <name evidence="10" type="ORF">HCN44_000769</name>
</gene>
<sequence>MTVNNKVSMFVTLFLFITLFSYGESIVCYQCNSAFDPRCGDPFDPYTLGTVNCSFQPHPEHLSNIEPTICRKVSQTTEGKTRVVRGCGYVTDESKDDKACARRTGTHNVVAHYCSCTGDLCNDANTKISNHGIYGLFSILIILLVN</sequence>
<keyword evidence="8" id="KW-0449">Lipoprotein</keyword>
<evidence type="ECO:0000256" key="1">
    <source>
        <dbReference type="ARBA" id="ARBA00004589"/>
    </source>
</evidence>
<keyword evidence="7" id="KW-0325">Glycoprotein</keyword>
<evidence type="ECO:0000256" key="7">
    <source>
        <dbReference type="ARBA" id="ARBA00023180"/>
    </source>
</evidence>
<evidence type="ECO:0008006" key="12">
    <source>
        <dbReference type="Google" id="ProtNLM"/>
    </source>
</evidence>
<keyword evidence="5" id="KW-1133">Transmembrane helix</keyword>
<keyword evidence="2" id="KW-0336">GPI-anchor</keyword>
<evidence type="ECO:0000256" key="2">
    <source>
        <dbReference type="ARBA" id="ARBA00022622"/>
    </source>
</evidence>
<keyword evidence="3" id="KW-0812">Transmembrane</keyword>
<feature type="signal peptide" evidence="9">
    <location>
        <begin position="1"/>
        <end position="23"/>
    </location>
</feature>
<keyword evidence="4 9" id="KW-0732">Signal</keyword>
<keyword evidence="11" id="KW-1185">Reference proteome</keyword>
<dbReference type="Gene3D" id="2.10.60.10">
    <property type="entry name" value="CD59"/>
    <property type="match status" value="1"/>
</dbReference>
<dbReference type="GO" id="GO:0032222">
    <property type="term" value="P:regulation of synaptic transmission, cholinergic"/>
    <property type="evidence" value="ECO:0007669"/>
    <property type="project" value="InterPro"/>
</dbReference>
<keyword evidence="6" id="KW-0472">Membrane</keyword>
<feature type="chain" id="PRO_5032740932" description="Protein sleepless" evidence="9">
    <location>
        <begin position="24"/>
        <end position="146"/>
    </location>
</feature>
<evidence type="ECO:0000313" key="10">
    <source>
        <dbReference type="EMBL" id="KAF7990964.1"/>
    </source>
</evidence>
<proteinExistence type="predicted"/>
<evidence type="ECO:0000256" key="4">
    <source>
        <dbReference type="ARBA" id="ARBA00022729"/>
    </source>
</evidence>
<dbReference type="Pfam" id="PF17064">
    <property type="entry name" value="QVR"/>
    <property type="match status" value="1"/>
</dbReference>
<dbReference type="InterPro" id="IPR050975">
    <property type="entry name" value="Sleep_regulator"/>
</dbReference>
<dbReference type="InterPro" id="IPR045860">
    <property type="entry name" value="Snake_toxin-like_sf"/>
</dbReference>
<dbReference type="OrthoDB" id="6083863at2759"/>
<dbReference type="SUPFAM" id="SSF57302">
    <property type="entry name" value="Snake toxin-like"/>
    <property type="match status" value="1"/>
</dbReference>
<dbReference type="InterPro" id="IPR031424">
    <property type="entry name" value="QVR-like"/>
</dbReference>
<dbReference type="GO" id="GO:0098552">
    <property type="term" value="C:side of membrane"/>
    <property type="evidence" value="ECO:0007669"/>
    <property type="project" value="UniProtKB-KW"/>
</dbReference>
<evidence type="ECO:0000256" key="9">
    <source>
        <dbReference type="SAM" id="SignalP"/>
    </source>
</evidence>
<dbReference type="GO" id="GO:0030431">
    <property type="term" value="P:sleep"/>
    <property type="evidence" value="ECO:0007669"/>
    <property type="project" value="InterPro"/>
</dbReference>